<proteinExistence type="predicted"/>
<name>A0A8J3UKI7_9ACTN</name>
<feature type="region of interest" description="Disordered" evidence="1">
    <location>
        <begin position="75"/>
        <end position="98"/>
    </location>
</feature>
<dbReference type="NCBIfam" id="TIGR03464">
    <property type="entry name" value="HpnC"/>
    <property type="match status" value="1"/>
</dbReference>
<dbReference type="Pfam" id="PF00494">
    <property type="entry name" value="SQS_PSY"/>
    <property type="match status" value="1"/>
</dbReference>
<organism evidence="2 3">
    <name type="scientific">Planotetraspora silvatica</name>
    <dbReference type="NCBI Taxonomy" id="234614"/>
    <lineage>
        <taxon>Bacteria</taxon>
        <taxon>Bacillati</taxon>
        <taxon>Actinomycetota</taxon>
        <taxon>Actinomycetes</taxon>
        <taxon>Streptosporangiales</taxon>
        <taxon>Streptosporangiaceae</taxon>
        <taxon>Planotetraspora</taxon>
    </lineage>
</organism>
<dbReference type="InterPro" id="IPR002060">
    <property type="entry name" value="Squ/phyt_synthse"/>
</dbReference>
<dbReference type="AlphaFoldDB" id="A0A8J3UKI7"/>
<evidence type="ECO:0000313" key="3">
    <source>
        <dbReference type="Proteomes" id="UP000644610"/>
    </source>
</evidence>
<evidence type="ECO:0000256" key="1">
    <source>
        <dbReference type="SAM" id="MobiDB-lite"/>
    </source>
</evidence>
<dbReference type="Gene3D" id="1.10.600.10">
    <property type="entry name" value="Farnesyl Diphosphate Synthase"/>
    <property type="match status" value="1"/>
</dbReference>
<dbReference type="InterPro" id="IPR017827">
    <property type="entry name" value="HSQ_synthase_HpnC"/>
</dbReference>
<dbReference type="Proteomes" id="UP000644610">
    <property type="component" value="Unassembled WGS sequence"/>
</dbReference>
<dbReference type="PANTHER" id="PTHR31480">
    <property type="entry name" value="BIFUNCTIONAL LYCOPENE CYCLASE/PHYTOENE SYNTHASE"/>
    <property type="match status" value="1"/>
</dbReference>
<dbReference type="SUPFAM" id="SSF48576">
    <property type="entry name" value="Terpenoid synthases"/>
    <property type="match status" value="1"/>
</dbReference>
<dbReference type="EMBL" id="BOOQ01000007">
    <property type="protein sequence ID" value="GII44941.1"/>
    <property type="molecule type" value="Genomic_DNA"/>
</dbReference>
<dbReference type="InterPro" id="IPR033904">
    <property type="entry name" value="Trans_IPPS_HH"/>
</dbReference>
<gene>
    <name evidence="2" type="ORF">Psi02_13650</name>
</gene>
<reference evidence="2" key="1">
    <citation type="submission" date="2021-01" db="EMBL/GenBank/DDBJ databases">
        <title>Whole genome shotgun sequence of Planotetraspora silvatica NBRC 100141.</title>
        <authorList>
            <person name="Komaki H."/>
            <person name="Tamura T."/>
        </authorList>
    </citation>
    <scope>NUCLEOTIDE SEQUENCE</scope>
    <source>
        <strain evidence="2">NBRC 100141</strain>
    </source>
</reference>
<keyword evidence="3" id="KW-1185">Reference proteome</keyword>
<dbReference type="GO" id="GO:0004311">
    <property type="term" value="F:geranylgeranyl diphosphate synthase activity"/>
    <property type="evidence" value="ECO:0007669"/>
    <property type="project" value="InterPro"/>
</dbReference>
<protein>
    <submittedName>
        <fullName evidence="2">Phytoene synthase</fullName>
    </submittedName>
</protein>
<comment type="caution">
    <text evidence="2">The sequence shown here is derived from an EMBL/GenBank/DDBJ whole genome shotgun (WGS) entry which is preliminary data.</text>
</comment>
<dbReference type="GO" id="GO:0016114">
    <property type="term" value="P:terpenoid biosynthetic process"/>
    <property type="evidence" value="ECO:0007669"/>
    <property type="project" value="UniProtKB-ARBA"/>
</dbReference>
<dbReference type="InterPro" id="IPR008949">
    <property type="entry name" value="Isoprenoid_synthase_dom_sf"/>
</dbReference>
<dbReference type="GO" id="GO:0051996">
    <property type="term" value="F:squalene synthase [NAD(P)H] activity"/>
    <property type="evidence" value="ECO:0007669"/>
    <property type="project" value="InterPro"/>
</dbReference>
<dbReference type="CDD" id="cd00683">
    <property type="entry name" value="Trans_IPPS_HH"/>
    <property type="match status" value="1"/>
</dbReference>
<evidence type="ECO:0000313" key="2">
    <source>
        <dbReference type="EMBL" id="GII44941.1"/>
    </source>
</evidence>
<feature type="compositionally biased region" description="Basic and acidic residues" evidence="1">
    <location>
        <begin position="87"/>
        <end position="98"/>
    </location>
</feature>
<accession>A0A8J3UKI7</accession>
<sequence length="321" mass="34827">MLSGGGVLRHIRNVRNVSNIGNVGNVGSAGDVSDACDAAPVRRENFPVASRLLPARYRRHLIAVYGFARRVDDIGDAGSEGDQGDQGDPRQPRQPRDRLRLLDAVDADLTRLYDGGEPRLPVIRALAPTIEACAIPAGPFHRLVEANRREQTVTRYDTFEDLLASCELSANPVGHIVLHVFGLAVPERLGLSDRICSALQVIEHCQDVGEDFARGHVYVPGEDLRRFGCVEADLAAPSTSPCLRQVIAFETRRAAALLDEGAPLVGTLDGFARLAVAGYVAGGRATVAALEHGRHDVLGTTIRPHRDRLLIEWLRVLARGR</sequence>